<protein>
    <submittedName>
        <fullName evidence="1">Uncharacterized protein</fullName>
    </submittedName>
</protein>
<proteinExistence type="predicted"/>
<dbReference type="Proteomes" id="UP001497482">
    <property type="component" value="Chromosome 15"/>
</dbReference>
<name>A0AAV2K0I9_KNICA</name>
<gene>
    <name evidence="1" type="ORF">KC01_LOCUS12660</name>
</gene>
<sequence length="106" mass="11194">MSAYTHSSAPRGRGGEMGWICVLQVISAAAPVCLCPHIQTCGAITDRVLGGAQVHRGQGGFNGDHMPVLESPARPVCGLWPAWGSAAPWTLCPMVTAPAQWEDDRL</sequence>
<accession>A0AAV2K0I9</accession>
<keyword evidence="2" id="KW-1185">Reference proteome</keyword>
<evidence type="ECO:0000313" key="2">
    <source>
        <dbReference type="Proteomes" id="UP001497482"/>
    </source>
</evidence>
<evidence type="ECO:0000313" key="1">
    <source>
        <dbReference type="EMBL" id="CAL1581951.1"/>
    </source>
</evidence>
<reference evidence="1 2" key="1">
    <citation type="submission" date="2024-04" db="EMBL/GenBank/DDBJ databases">
        <authorList>
            <person name="Waldvogel A.-M."/>
            <person name="Schoenle A."/>
        </authorList>
    </citation>
    <scope>NUCLEOTIDE SEQUENCE [LARGE SCALE GENOMIC DNA]</scope>
</reference>
<organism evidence="1 2">
    <name type="scientific">Knipowitschia caucasica</name>
    <name type="common">Caucasian dwarf goby</name>
    <name type="synonym">Pomatoschistus caucasicus</name>
    <dbReference type="NCBI Taxonomy" id="637954"/>
    <lineage>
        <taxon>Eukaryota</taxon>
        <taxon>Metazoa</taxon>
        <taxon>Chordata</taxon>
        <taxon>Craniata</taxon>
        <taxon>Vertebrata</taxon>
        <taxon>Euteleostomi</taxon>
        <taxon>Actinopterygii</taxon>
        <taxon>Neopterygii</taxon>
        <taxon>Teleostei</taxon>
        <taxon>Neoteleostei</taxon>
        <taxon>Acanthomorphata</taxon>
        <taxon>Gobiaria</taxon>
        <taxon>Gobiiformes</taxon>
        <taxon>Gobioidei</taxon>
        <taxon>Gobiidae</taxon>
        <taxon>Gobiinae</taxon>
        <taxon>Knipowitschia</taxon>
    </lineage>
</organism>
<dbReference type="AlphaFoldDB" id="A0AAV2K0I9"/>
<dbReference type="EMBL" id="OZ035837">
    <property type="protein sequence ID" value="CAL1581951.1"/>
    <property type="molecule type" value="Genomic_DNA"/>
</dbReference>